<dbReference type="PANTHER" id="PTHR15615">
    <property type="match status" value="1"/>
</dbReference>
<accession>A0A915EXE7</accession>
<dbReference type="Pfam" id="PF08613">
    <property type="entry name" value="Cyclin"/>
    <property type="match status" value="1"/>
</dbReference>
<organism evidence="3 4">
    <name type="scientific">Echinococcus canadensis</name>
    <dbReference type="NCBI Taxonomy" id="519352"/>
    <lineage>
        <taxon>Eukaryota</taxon>
        <taxon>Metazoa</taxon>
        <taxon>Spiralia</taxon>
        <taxon>Lophotrochozoa</taxon>
        <taxon>Platyhelminthes</taxon>
        <taxon>Cestoda</taxon>
        <taxon>Eucestoda</taxon>
        <taxon>Cyclophyllidea</taxon>
        <taxon>Taeniidae</taxon>
        <taxon>Echinococcus</taxon>
        <taxon>Echinococcus canadensis group</taxon>
    </lineage>
</organism>
<evidence type="ECO:0000313" key="4">
    <source>
        <dbReference type="WBParaSite" id="maker-E.canG7_contigs_0600-snap-gene-1.44-mRNA-1"/>
    </source>
</evidence>
<sequence length="327" mass="36056">MARLVRQGVKAGSPLSFGSFSFQKGGNLLSKTVINLVNSATERQLGKLDIYTFLEFLRCSEVTSTTLITALILVDKFRQLDPKPLLFYEITATELLIVATMAASKFLHDTDTKEASSNGTWAANFDIDLRVLNVMEIRFFSALGWNLFVSQSDFNKFIMNRFAAAAHPDKAVRDKSKRHHPYSIVRKISPAHFDRKSGNLHPRWALAKAMAVCAAALLALSHQSVSTISDDSHIEPLLSRFLPTSPVITSPHPDPSISHSDQLTVPSIGSFNYTTPKFHSCQTIPNGSSCSPVFKSYLYYDSANAACTHPIVQNRYFGPTLLAVGVS</sequence>
<reference evidence="4" key="1">
    <citation type="submission" date="2022-11" db="UniProtKB">
        <authorList>
            <consortium name="WormBaseParasite"/>
        </authorList>
    </citation>
    <scope>IDENTIFICATION</scope>
</reference>
<dbReference type="CDD" id="cd20557">
    <property type="entry name" value="CYCLIN_ScPCL1-like"/>
    <property type="match status" value="1"/>
</dbReference>
<dbReference type="InterPro" id="IPR013922">
    <property type="entry name" value="Cyclin_PHO80-like"/>
</dbReference>
<evidence type="ECO:0000256" key="1">
    <source>
        <dbReference type="ARBA" id="ARBA00038508"/>
    </source>
</evidence>
<evidence type="ECO:0000313" key="3">
    <source>
        <dbReference type="Proteomes" id="UP000887562"/>
    </source>
</evidence>
<comment type="similarity">
    <text evidence="1">Belongs to the CNPPD1 family.</text>
</comment>
<dbReference type="WBParaSite" id="maker-E.canG7_contigs_0600-snap-gene-1.44-mRNA-1">
    <property type="protein sequence ID" value="maker-E.canG7_contigs_0600-snap-gene-1.44-mRNA-1"/>
    <property type="gene ID" value="EcG7_02018"/>
</dbReference>
<dbReference type="GO" id="GO:0000307">
    <property type="term" value="C:cyclin-dependent protein kinase holoenzyme complex"/>
    <property type="evidence" value="ECO:0007669"/>
    <property type="project" value="TreeGrafter"/>
</dbReference>
<name>A0A915EXE7_9CEST</name>
<proteinExistence type="inferred from homology"/>
<dbReference type="Gene3D" id="1.10.472.10">
    <property type="entry name" value="Cyclin-like"/>
    <property type="match status" value="1"/>
</dbReference>
<dbReference type="AlphaFoldDB" id="A0A915EXE7"/>
<dbReference type="PANTHER" id="PTHR15615:SF108">
    <property type="entry name" value="PROTEIN CNPPD1"/>
    <property type="match status" value="1"/>
</dbReference>
<dbReference type="GO" id="GO:0005634">
    <property type="term" value="C:nucleus"/>
    <property type="evidence" value="ECO:0007669"/>
    <property type="project" value="TreeGrafter"/>
</dbReference>
<dbReference type="GO" id="GO:0016538">
    <property type="term" value="F:cyclin-dependent protein serine/threonine kinase regulator activity"/>
    <property type="evidence" value="ECO:0007669"/>
    <property type="project" value="TreeGrafter"/>
</dbReference>
<dbReference type="Proteomes" id="UP000887562">
    <property type="component" value="Unplaced"/>
</dbReference>
<protein>
    <recommendedName>
        <fullName evidence="2">Protein CNPPD1</fullName>
    </recommendedName>
</protein>
<evidence type="ECO:0000256" key="2">
    <source>
        <dbReference type="ARBA" id="ARBA00040808"/>
    </source>
</evidence>
<dbReference type="GO" id="GO:0019901">
    <property type="term" value="F:protein kinase binding"/>
    <property type="evidence" value="ECO:0007669"/>
    <property type="project" value="InterPro"/>
</dbReference>
<keyword evidence="3" id="KW-1185">Reference proteome</keyword>